<proteinExistence type="predicted"/>
<dbReference type="Gene3D" id="3.40.50.2000">
    <property type="entry name" value="Glycogen Phosphorylase B"/>
    <property type="match status" value="4"/>
</dbReference>
<gene>
    <name evidence="4" type="ORF">FRC98_12650</name>
</gene>
<dbReference type="PANTHER" id="PTHR12526:SF510">
    <property type="entry name" value="D-INOSITOL 3-PHOSPHATE GLYCOSYLTRANSFERASE"/>
    <property type="match status" value="1"/>
</dbReference>
<dbReference type="CDD" id="cd03801">
    <property type="entry name" value="GT4_PimA-like"/>
    <property type="match status" value="1"/>
</dbReference>
<name>A0A5C6XAH0_9DELT</name>
<feature type="domain" description="Glycosyltransferase subfamily 4-like N-terminal" evidence="3">
    <location>
        <begin position="24"/>
        <end position="202"/>
    </location>
</feature>
<dbReference type="Pfam" id="PF13692">
    <property type="entry name" value="Glyco_trans_1_4"/>
    <property type="match status" value="1"/>
</dbReference>
<protein>
    <submittedName>
        <fullName evidence="4">Glycosyltransferase</fullName>
    </submittedName>
</protein>
<dbReference type="GO" id="GO:0016757">
    <property type="term" value="F:glycosyltransferase activity"/>
    <property type="evidence" value="ECO:0007669"/>
    <property type="project" value="UniProtKB-KW"/>
</dbReference>
<evidence type="ECO:0000256" key="1">
    <source>
        <dbReference type="ARBA" id="ARBA00022676"/>
    </source>
</evidence>
<keyword evidence="1" id="KW-0328">Glycosyltransferase</keyword>
<keyword evidence="5" id="KW-1185">Reference proteome</keyword>
<dbReference type="OrthoDB" id="9815351at2"/>
<dbReference type="RefSeq" id="WP_146981801.1">
    <property type="nucleotide sequence ID" value="NZ_VOSM01000005.1"/>
</dbReference>
<dbReference type="Pfam" id="PF13439">
    <property type="entry name" value="Glyco_transf_4"/>
    <property type="match status" value="1"/>
</dbReference>
<keyword evidence="2 4" id="KW-0808">Transferase</keyword>
<dbReference type="PANTHER" id="PTHR12526">
    <property type="entry name" value="GLYCOSYLTRANSFERASE"/>
    <property type="match status" value="1"/>
</dbReference>
<evidence type="ECO:0000313" key="4">
    <source>
        <dbReference type="EMBL" id="TXD36673.1"/>
    </source>
</evidence>
<dbReference type="SUPFAM" id="SSF53756">
    <property type="entry name" value="UDP-Glycosyltransferase/glycogen phosphorylase"/>
    <property type="match status" value="2"/>
</dbReference>
<dbReference type="AlphaFoldDB" id="A0A5C6XAH0"/>
<organism evidence="4 5">
    <name type="scientific">Lujinxingia vulgaris</name>
    <dbReference type="NCBI Taxonomy" id="2600176"/>
    <lineage>
        <taxon>Bacteria</taxon>
        <taxon>Deltaproteobacteria</taxon>
        <taxon>Bradymonadales</taxon>
        <taxon>Lujinxingiaceae</taxon>
        <taxon>Lujinxingia</taxon>
    </lineage>
</organism>
<sequence length="777" mass="85559">MSQRSHIVYVSSDGMMEPLGTSQVLRYVRALAGRGAWRFTVVSLEKGADRAERDGEREEELARRLAAEGIGWERGDYDGSGGPAAAARNVARLRALLRGVKASGPVDLVHARSYVAASVARSLGLRYLFDIRGYWVDERLEQGRWFDGALRLKLARAWERDLYQQSAAVVSLTAEAAEEIKQGKFGPWPVDREVEVIPTCVDYGEFGLGGPGDAGVVPAPVRERLRGALVVGMVGAVSQAYCVEASVRLFEQVLARRPDAHLLCLTRQAPALLAILEKARLDPARYTITSARHDEMASWLALMDWGLLLREEAPSHRAAMPTKLAEFFASGVRPIQWGCNREVRRWVERAQSGVVLEDLSEAELRRAAEVIASSERCMHTALKARWMTQAHFDLSEGVRRYAGIYERLLGQREQLRVLFLTEGKTVPASRYRVEQLVPHLEARGIRCEVRAAYGEGYNRLGDGGTARVIKLAQSLKRVPWAFSAADYDVVFLQRLALPFSGAPEALAAARNPRAVFDVDDAIFRGPDGGEDKRGARAFEQACRSVAHVICGNEYIGAHVPAGVPTSVIPTVVDTRRFRPAAHRPGGPVVVGWMGTRSNFKSLELAAPLLRRLVEEREDVVVRLISNGEFLPLKGVERVEQRAWSAEREVAELQGFDVGIMPLPENAVTKGKCGFKLLLYMACGVPVVASAVGANRTILEGSRAGVLADTPHDFEEGLRELIDSPQLRVRMGRRGRRRVEEQFSVEAVIDRYVAILQEVAGLETHSEAAGGWLRAAGG</sequence>
<comment type="caution">
    <text evidence="4">The sequence shown here is derived from an EMBL/GenBank/DDBJ whole genome shotgun (WGS) entry which is preliminary data.</text>
</comment>
<dbReference type="InterPro" id="IPR028098">
    <property type="entry name" value="Glyco_trans_4-like_N"/>
</dbReference>
<evidence type="ECO:0000259" key="3">
    <source>
        <dbReference type="Pfam" id="PF13439"/>
    </source>
</evidence>
<evidence type="ECO:0000256" key="2">
    <source>
        <dbReference type="ARBA" id="ARBA00022679"/>
    </source>
</evidence>
<dbReference type="Proteomes" id="UP000321412">
    <property type="component" value="Unassembled WGS sequence"/>
</dbReference>
<reference evidence="4 5" key="1">
    <citation type="submission" date="2019-08" db="EMBL/GenBank/DDBJ databases">
        <title>Bradymonadales sp. TMQ4.</title>
        <authorList>
            <person name="Liang Q."/>
        </authorList>
    </citation>
    <scope>NUCLEOTIDE SEQUENCE [LARGE SCALE GENOMIC DNA]</scope>
    <source>
        <strain evidence="4 5">TMQ4</strain>
    </source>
</reference>
<evidence type="ECO:0000313" key="5">
    <source>
        <dbReference type="Proteomes" id="UP000321412"/>
    </source>
</evidence>
<accession>A0A5C6XAH0</accession>
<dbReference type="EMBL" id="VOSM01000005">
    <property type="protein sequence ID" value="TXD36673.1"/>
    <property type="molecule type" value="Genomic_DNA"/>
</dbReference>